<dbReference type="InterPro" id="IPR011711">
    <property type="entry name" value="GntR_C"/>
</dbReference>
<dbReference type="KEGG" id="vcop:MM50RIKEN_23320"/>
<proteinExistence type="predicted"/>
<accession>A0A810Q2L8</accession>
<dbReference type="PROSITE" id="PS50949">
    <property type="entry name" value="HTH_GNTR"/>
    <property type="match status" value="1"/>
</dbReference>
<evidence type="ECO:0000313" key="5">
    <source>
        <dbReference type="EMBL" id="BCK82569.1"/>
    </source>
</evidence>
<dbReference type="GO" id="GO:0003677">
    <property type="term" value="F:DNA binding"/>
    <property type="evidence" value="ECO:0007669"/>
    <property type="project" value="UniProtKB-KW"/>
</dbReference>
<keyword evidence="3" id="KW-0804">Transcription</keyword>
<name>A0A810Q2L8_9FIRM</name>
<dbReference type="InterPro" id="IPR036388">
    <property type="entry name" value="WH-like_DNA-bd_sf"/>
</dbReference>
<evidence type="ECO:0000256" key="1">
    <source>
        <dbReference type="ARBA" id="ARBA00023015"/>
    </source>
</evidence>
<keyword evidence="6" id="KW-1185">Reference proteome</keyword>
<keyword evidence="2" id="KW-0238">DNA-binding</keyword>
<protein>
    <submittedName>
        <fullName evidence="5">GntR family transcriptional regulator</fullName>
    </submittedName>
</protein>
<dbReference type="PANTHER" id="PTHR43537">
    <property type="entry name" value="TRANSCRIPTIONAL REGULATOR, GNTR FAMILY"/>
    <property type="match status" value="1"/>
</dbReference>
<sequence>MKHMALKKNLDVTIHEAFLEEILQGNWKPGQALNLDDLAERYGVSRTPIQQALKRMHTQGMVVFSSKGHFSVPAFSEKEVCDIIEMRLLLEHQALTDIQNKLLPMDFETLERLAGECVASNKTSNIVQTRRTDLDFHRILVEQAGNRCLSEVYDRIQGQFIVANYLLTSHTRSQQQVASDDHERLLAALKAGNFTRAHDIIENHIQGACQKILAKMNA</sequence>
<dbReference type="PANTHER" id="PTHR43537:SF24">
    <property type="entry name" value="GLUCONATE OPERON TRANSCRIPTIONAL REPRESSOR"/>
    <property type="match status" value="1"/>
</dbReference>
<reference evidence="5" key="1">
    <citation type="submission" date="2020-09" db="EMBL/GenBank/DDBJ databases">
        <title>New species isolated from human feces.</title>
        <authorList>
            <person name="Kitahara M."/>
            <person name="Shigeno Y."/>
            <person name="Shime M."/>
            <person name="Matsumoto Y."/>
            <person name="Nakamura S."/>
            <person name="Motooka D."/>
            <person name="Fukuoka S."/>
            <person name="Nishikawa H."/>
            <person name="Benno Y."/>
        </authorList>
    </citation>
    <scope>NUCLEOTIDE SEQUENCE</scope>
    <source>
        <strain evidence="5">MM50</strain>
    </source>
</reference>
<evidence type="ECO:0000256" key="2">
    <source>
        <dbReference type="ARBA" id="ARBA00023125"/>
    </source>
</evidence>
<organism evidence="5 6">
    <name type="scientific">Vescimonas coprocola</name>
    <dbReference type="NCBI Taxonomy" id="2714355"/>
    <lineage>
        <taxon>Bacteria</taxon>
        <taxon>Bacillati</taxon>
        <taxon>Bacillota</taxon>
        <taxon>Clostridia</taxon>
        <taxon>Eubacteriales</taxon>
        <taxon>Oscillospiraceae</taxon>
        <taxon>Vescimonas</taxon>
    </lineage>
</organism>
<dbReference type="AlphaFoldDB" id="A0A810Q2L8"/>
<dbReference type="SMART" id="SM00345">
    <property type="entry name" value="HTH_GNTR"/>
    <property type="match status" value="1"/>
</dbReference>
<gene>
    <name evidence="5" type="ORF">MM50RIKEN_23320</name>
</gene>
<evidence type="ECO:0000256" key="3">
    <source>
        <dbReference type="ARBA" id="ARBA00023163"/>
    </source>
</evidence>
<keyword evidence="1" id="KW-0805">Transcription regulation</keyword>
<dbReference type="Pfam" id="PF00392">
    <property type="entry name" value="GntR"/>
    <property type="match status" value="1"/>
</dbReference>
<evidence type="ECO:0000259" key="4">
    <source>
        <dbReference type="PROSITE" id="PS50949"/>
    </source>
</evidence>
<dbReference type="InterPro" id="IPR008920">
    <property type="entry name" value="TF_FadR/GntR_C"/>
</dbReference>
<feature type="domain" description="HTH gntR-type" evidence="4">
    <location>
        <begin position="8"/>
        <end position="75"/>
    </location>
</feature>
<dbReference type="EMBL" id="AP023418">
    <property type="protein sequence ID" value="BCK82569.1"/>
    <property type="molecule type" value="Genomic_DNA"/>
</dbReference>
<evidence type="ECO:0000313" key="6">
    <source>
        <dbReference type="Proteomes" id="UP000681035"/>
    </source>
</evidence>
<dbReference type="Gene3D" id="1.10.10.10">
    <property type="entry name" value="Winged helix-like DNA-binding domain superfamily/Winged helix DNA-binding domain"/>
    <property type="match status" value="1"/>
</dbReference>
<dbReference type="Pfam" id="PF07729">
    <property type="entry name" value="FCD"/>
    <property type="match status" value="1"/>
</dbReference>
<dbReference type="SUPFAM" id="SSF48008">
    <property type="entry name" value="GntR ligand-binding domain-like"/>
    <property type="match status" value="1"/>
</dbReference>
<dbReference type="InterPro" id="IPR036390">
    <property type="entry name" value="WH_DNA-bd_sf"/>
</dbReference>
<dbReference type="SUPFAM" id="SSF46785">
    <property type="entry name" value="Winged helix' DNA-binding domain"/>
    <property type="match status" value="1"/>
</dbReference>
<dbReference type="GO" id="GO:0003700">
    <property type="term" value="F:DNA-binding transcription factor activity"/>
    <property type="evidence" value="ECO:0007669"/>
    <property type="project" value="InterPro"/>
</dbReference>
<dbReference type="Proteomes" id="UP000681035">
    <property type="component" value="Chromosome"/>
</dbReference>
<dbReference type="Gene3D" id="1.20.120.530">
    <property type="entry name" value="GntR ligand-binding domain-like"/>
    <property type="match status" value="1"/>
</dbReference>
<dbReference type="InterPro" id="IPR000524">
    <property type="entry name" value="Tscrpt_reg_HTH_GntR"/>
</dbReference>
<dbReference type="SMART" id="SM00895">
    <property type="entry name" value="FCD"/>
    <property type="match status" value="1"/>
</dbReference>